<dbReference type="AlphaFoldDB" id="A0A059AE24"/>
<reference evidence="2" key="1">
    <citation type="submission" date="2013-07" db="EMBL/GenBank/DDBJ databases">
        <title>The genome of Eucalyptus grandis.</title>
        <authorList>
            <person name="Schmutz J."/>
            <person name="Hayes R."/>
            <person name="Myburg A."/>
            <person name="Tuskan G."/>
            <person name="Grattapaglia D."/>
            <person name="Rokhsar D.S."/>
        </authorList>
    </citation>
    <scope>NUCLEOTIDE SEQUENCE</scope>
    <source>
        <tissue evidence="2">Leaf extractions</tissue>
    </source>
</reference>
<protein>
    <submittedName>
        <fullName evidence="2">Uncharacterized protein</fullName>
    </submittedName>
</protein>
<feature type="region of interest" description="Disordered" evidence="1">
    <location>
        <begin position="34"/>
        <end position="55"/>
    </location>
</feature>
<dbReference type="FunCoup" id="A0A059AE24">
    <property type="interactions" value="407"/>
</dbReference>
<proteinExistence type="predicted"/>
<dbReference type="KEGG" id="egr:104422279"/>
<accession>A0A059AE24</accession>
<dbReference type="OMA" id="MRFLFCK"/>
<name>A0A059AE24_EUCGR</name>
<evidence type="ECO:0000256" key="1">
    <source>
        <dbReference type="SAM" id="MobiDB-lite"/>
    </source>
</evidence>
<dbReference type="PANTHER" id="PTHR33401:SF19">
    <property type="entry name" value="(RAPE) HYPOTHETICAL PROTEIN"/>
    <property type="match status" value="1"/>
</dbReference>
<dbReference type="PANTHER" id="PTHR33401">
    <property type="entry name" value="LIGHT-HARVESTING COMPLEX-LIKE PROTEIN OHP2, CHLOROPLASTIC"/>
    <property type="match status" value="1"/>
</dbReference>
<gene>
    <name evidence="2" type="ORF">EUGRSUZ_J01763</name>
</gene>
<dbReference type="InParanoid" id="A0A059AE24"/>
<dbReference type="EMBL" id="KK198762">
    <property type="protein sequence ID" value="KCW52347.1"/>
    <property type="molecule type" value="Genomic_DNA"/>
</dbReference>
<organism evidence="2">
    <name type="scientific">Eucalyptus grandis</name>
    <name type="common">Flooded gum</name>
    <dbReference type="NCBI Taxonomy" id="71139"/>
    <lineage>
        <taxon>Eukaryota</taxon>
        <taxon>Viridiplantae</taxon>
        <taxon>Streptophyta</taxon>
        <taxon>Embryophyta</taxon>
        <taxon>Tracheophyta</taxon>
        <taxon>Spermatophyta</taxon>
        <taxon>Magnoliopsida</taxon>
        <taxon>eudicotyledons</taxon>
        <taxon>Gunneridae</taxon>
        <taxon>Pentapetalae</taxon>
        <taxon>rosids</taxon>
        <taxon>malvids</taxon>
        <taxon>Myrtales</taxon>
        <taxon>Myrtaceae</taxon>
        <taxon>Myrtoideae</taxon>
        <taxon>Eucalypteae</taxon>
        <taxon>Eucalyptus</taxon>
    </lineage>
</organism>
<dbReference type="Gramene" id="KCW52347">
    <property type="protein sequence ID" value="KCW52347"/>
    <property type="gene ID" value="EUGRSUZ_J01763"/>
</dbReference>
<evidence type="ECO:0000313" key="2">
    <source>
        <dbReference type="EMBL" id="KCW52347.1"/>
    </source>
</evidence>
<sequence length="134" mass="14557">MRFLFCKLHCPPFVCFCKPSSHIYAPEPLKLEDGPHVPPPAVSVPDGSDQSCGATAEAGDDAALDENGGETVKVITKSCLKKKKKAGFEGHCAEKKQVQWVDLLGKELAEVKEFESSELEEYYGGDGQNLCVIL</sequence>
<dbReference type="OrthoDB" id="1921202at2759"/>